<feature type="compositionally biased region" description="Low complexity" evidence="1">
    <location>
        <begin position="109"/>
        <end position="118"/>
    </location>
</feature>
<dbReference type="InterPro" id="IPR021333">
    <property type="entry name" value="DUF2946"/>
</dbReference>
<feature type="signal peptide" evidence="2">
    <location>
        <begin position="1"/>
        <end position="31"/>
    </location>
</feature>
<keyword evidence="4" id="KW-1185">Reference proteome</keyword>
<comment type="caution">
    <text evidence="3">The sequence shown here is derived from an EMBL/GenBank/DDBJ whole genome shotgun (WGS) entry which is preliminary data.</text>
</comment>
<keyword evidence="2" id="KW-0732">Signal</keyword>
<name>A0A4R6EGV5_9RHOO</name>
<dbReference type="Proteomes" id="UP000295129">
    <property type="component" value="Unassembled WGS sequence"/>
</dbReference>
<evidence type="ECO:0000313" key="4">
    <source>
        <dbReference type="Proteomes" id="UP000295129"/>
    </source>
</evidence>
<feature type="chain" id="PRO_5020454376" description="DUF2946 family protein" evidence="2">
    <location>
        <begin position="32"/>
        <end position="125"/>
    </location>
</feature>
<organism evidence="3 4">
    <name type="scientific">Azoarcus indigens</name>
    <dbReference type="NCBI Taxonomy" id="29545"/>
    <lineage>
        <taxon>Bacteria</taxon>
        <taxon>Pseudomonadati</taxon>
        <taxon>Pseudomonadota</taxon>
        <taxon>Betaproteobacteria</taxon>
        <taxon>Rhodocyclales</taxon>
        <taxon>Zoogloeaceae</taxon>
        <taxon>Azoarcus</taxon>
    </lineage>
</organism>
<dbReference type="EMBL" id="SNVV01000001">
    <property type="protein sequence ID" value="TDN56748.1"/>
    <property type="molecule type" value="Genomic_DNA"/>
</dbReference>
<accession>A0A4R6EGV5</accession>
<gene>
    <name evidence="3" type="ORF">C7389_101127</name>
</gene>
<evidence type="ECO:0000313" key="3">
    <source>
        <dbReference type="EMBL" id="TDN56748.1"/>
    </source>
</evidence>
<evidence type="ECO:0008006" key="5">
    <source>
        <dbReference type="Google" id="ProtNLM"/>
    </source>
</evidence>
<sequence>MLRLSACRQRFVSWLAFAAILLAALAPAVNAAMAEGGGTIDICTAAGVVHLPGEILPGVPTKALAGGEHCPYCVHKAAFDALPASPWLPAVPPADAGFELSQAPTPHVSSSAWPTARPRAPPALG</sequence>
<proteinExistence type="predicted"/>
<dbReference type="Pfam" id="PF11162">
    <property type="entry name" value="DUF2946"/>
    <property type="match status" value="1"/>
</dbReference>
<feature type="region of interest" description="Disordered" evidence="1">
    <location>
        <begin position="98"/>
        <end position="125"/>
    </location>
</feature>
<evidence type="ECO:0000256" key="1">
    <source>
        <dbReference type="SAM" id="MobiDB-lite"/>
    </source>
</evidence>
<dbReference type="AlphaFoldDB" id="A0A4R6EGV5"/>
<evidence type="ECO:0000256" key="2">
    <source>
        <dbReference type="SAM" id="SignalP"/>
    </source>
</evidence>
<protein>
    <recommendedName>
        <fullName evidence="5">DUF2946 family protein</fullName>
    </recommendedName>
</protein>
<reference evidence="3 4" key="1">
    <citation type="submission" date="2019-03" db="EMBL/GenBank/DDBJ databases">
        <title>Genomic Encyclopedia of Type Strains, Phase IV (KMG-IV): sequencing the most valuable type-strain genomes for metagenomic binning, comparative biology and taxonomic classification.</title>
        <authorList>
            <person name="Goeker M."/>
        </authorList>
    </citation>
    <scope>NUCLEOTIDE SEQUENCE [LARGE SCALE GENOMIC DNA]</scope>
    <source>
        <strain evidence="3 4">DSM 12121</strain>
    </source>
</reference>